<gene>
    <name evidence="2" type="ORF">P167DRAFT_543565</name>
</gene>
<dbReference type="AlphaFoldDB" id="A0A3N4KZF3"/>
<sequence>MASPRRRGPGPAIAAGMTPIHNAQPATPFSTPTSRSTGRSTGRSIARDLLPPPTPLPMHPADQYPAGKILSTAATAFALKAYLETLLHGLGWDPAAMTVQDFVTQYSWLLSEELDTTPERAAAIFLEIFDKTTPDLRAVCHAIIGVEDKLRCSRETSKAIRHLFKRNHEVTPETMLEIGGDKLDEKVGSATLKGRKEGLGGGVAIWKRIFGGLFREMFGKKKKGKGKEWEQ</sequence>
<proteinExistence type="predicted"/>
<protein>
    <submittedName>
        <fullName evidence="2">Uncharacterized protein</fullName>
    </submittedName>
</protein>
<dbReference type="Proteomes" id="UP000277580">
    <property type="component" value="Unassembled WGS sequence"/>
</dbReference>
<dbReference type="InParanoid" id="A0A3N4KZF3"/>
<evidence type="ECO:0000256" key="1">
    <source>
        <dbReference type="SAM" id="MobiDB-lite"/>
    </source>
</evidence>
<organism evidence="2 3">
    <name type="scientific">Morchella conica CCBAS932</name>
    <dbReference type="NCBI Taxonomy" id="1392247"/>
    <lineage>
        <taxon>Eukaryota</taxon>
        <taxon>Fungi</taxon>
        <taxon>Dikarya</taxon>
        <taxon>Ascomycota</taxon>
        <taxon>Pezizomycotina</taxon>
        <taxon>Pezizomycetes</taxon>
        <taxon>Pezizales</taxon>
        <taxon>Morchellaceae</taxon>
        <taxon>Morchella</taxon>
    </lineage>
</organism>
<keyword evidence="3" id="KW-1185">Reference proteome</keyword>
<dbReference type="OrthoDB" id="5333876at2759"/>
<name>A0A3N4KZF3_9PEZI</name>
<reference evidence="2 3" key="1">
    <citation type="journal article" date="2018" name="Nat. Ecol. Evol.">
        <title>Pezizomycetes genomes reveal the molecular basis of ectomycorrhizal truffle lifestyle.</title>
        <authorList>
            <person name="Murat C."/>
            <person name="Payen T."/>
            <person name="Noel B."/>
            <person name="Kuo A."/>
            <person name="Morin E."/>
            <person name="Chen J."/>
            <person name="Kohler A."/>
            <person name="Krizsan K."/>
            <person name="Balestrini R."/>
            <person name="Da Silva C."/>
            <person name="Montanini B."/>
            <person name="Hainaut M."/>
            <person name="Levati E."/>
            <person name="Barry K.W."/>
            <person name="Belfiori B."/>
            <person name="Cichocki N."/>
            <person name="Clum A."/>
            <person name="Dockter R.B."/>
            <person name="Fauchery L."/>
            <person name="Guy J."/>
            <person name="Iotti M."/>
            <person name="Le Tacon F."/>
            <person name="Lindquist E.A."/>
            <person name="Lipzen A."/>
            <person name="Malagnac F."/>
            <person name="Mello A."/>
            <person name="Molinier V."/>
            <person name="Miyauchi S."/>
            <person name="Poulain J."/>
            <person name="Riccioni C."/>
            <person name="Rubini A."/>
            <person name="Sitrit Y."/>
            <person name="Splivallo R."/>
            <person name="Traeger S."/>
            <person name="Wang M."/>
            <person name="Zifcakova L."/>
            <person name="Wipf D."/>
            <person name="Zambonelli A."/>
            <person name="Paolocci F."/>
            <person name="Nowrousian M."/>
            <person name="Ottonello S."/>
            <person name="Baldrian P."/>
            <person name="Spatafora J.W."/>
            <person name="Henrissat B."/>
            <person name="Nagy L.G."/>
            <person name="Aury J.M."/>
            <person name="Wincker P."/>
            <person name="Grigoriev I.V."/>
            <person name="Bonfante P."/>
            <person name="Martin F.M."/>
        </authorList>
    </citation>
    <scope>NUCLEOTIDE SEQUENCE [LARGE SCALE GENOMIC DNA]</scope>
    <source>
        <strain evidence="2 3">CCBAS932</strain>
    </source>
</reference>
<feature type="compositionally biased region" description="Low complexity" evidence="1">
    <location>
        <begin position="27"/>
        <end position="44"/>
    </location>
</feature>
<dbReference type="EMBL" id="ML119116">
    <property type="protein sequence ID" value="RPB14858.1"/>
    <property type="molecule type" value="Genomic_DNA"/>
</dbReference>
<feature type="region of interest" description="Disordered" evidence="1">
    <location>
        <begin position="1"/>
        <end position="58"/>
    </location>
</feature>
<accession>A0A3N4KZF3</accession>
<evidence type="ECO:0000313" key="3">
    <source>
        <dbReference type="Proteomes" id="UP000277580"/>
    </source>
</evidence>
<evidence type="ECO:0000313" key="2">
    <source>
        <dbReference type="EMBL" id="RPB14858.1"/>
    </source>
</evidence>